<name>A0A6A6YCB3_9PEZI</name>
<dbReference type="EMBL" id="MU003707">
    <property type="protein sequence ID" value="KAF2806451.1"/>
    <property type="molecule type" value="Genomic_DNA"/>
</dbReference>
<dbReference type="AlphaFoldDB" id="A0A6A6YCB3"/>
<reference evidence="3" key="3">
    <citation type="submission" date="2025-04" db="UniProtKB">
        <authorList>
            <consortium name="RefSeq"/>
        </authorList>
    </citation>
    <scope>IDENTIFICATION</scope>
    <source>
        <strain evidence="3">CBS 304.34</strain>
    </source>
</reference>
<dbReference type="Proteomes" id="UP000504636">
    <property type="component" value="Unplaced"/>
</dbReference>
<protein>
    <submittedName>
        <fullName evidence="1 3">Uncharacterized protein</fullName>
    </submittedName>
</protein>
<evidence type="ECO:0000313" key="2">
    <source>
        <dbReference type="Proteomes" id="UP000504636"/>
    </source>
</evidence>
<evidence type="ECO:0000313" key="3">
    <source>
        <dbReference type="RefSeq" id="XP_033573415.1"/>
    </source>
</evidence>
<reference evidence="1 3" key="1">
    <citation type="journal article" date="2020" name="Stud. Mycol.">
        <title>101 Dothideomycetes genomes: a test case for predicting lifestyles and emergence of pathogens.</title>
        <authorList>
            <person name="Haridas S."/>
            <person name="Albert R."/>
            <person name="Binder M."/>
            <person name="Bloem J."/>
            <person name="Labutti K."/>
            <person name="Salamov A."/>
            <person name="Andreopoulos B."/>
            <person name="Baker S."/>
            <person name="Barry K."/>
            <person name="Bills G."/>
            <person name="Bluhm B."/>
            <person name="Cannon C."/>
            <person name="Castanera R."/>
            <person name="Culley D."/>
            <person name="Daum C."/>
            <person name="Ezra D."/>
            <person name="Gonzalez J."/>
            <person name="Henrissat B."/>
            <person name="Kuo A."/>
            <person name="Liang C."/>
            <person name="Lipzen A."/>
            <person name="Lutzoni F."/>
            <person name="Magnuson J."/>
            <person name="Mondo S."/>
            <person name="Nolan M."/>
            <person name="Ohm R."/>
            <person name="Pangilinan J."/>
            <person name="Park H.-J."/>
            <person name="Ramirez L."/>
            <person name="Alfaro M."/>
            <person name="Sun H."/>
            <person name="Tritt A."/>
            <person name="Yoshinaga Y."/>
            <person name="Zwiers L.-H."/>
            <person name="Turgeon B."/>
            <person name="Goodwin S."/>
            <person name="Spatafora J."/>
            <person name="Crous P."/>
            <person name="Grigoriev I."/>
        </authorList>
    </citation>
    <scope>NUCLEOTIDE SEQUENCE</scope>
    <source>
        <strain evidence="1 3">CBS 304.34</strain>
    </source>
</reference>
<reference evidence="3" key="2">
    <citation type="submission" date="2020-04" db="EMBL/GenBank/DDBJ databases">
        <authorList>
            <consortium name="NCBI Genome Project"/>
        </authorList>
    </citation>
    <scope>NUCLEOTIDE SEQUENCE</scope>
    <source>
        <strain evidence="3">CBS 304.34</strain>
    </source>
</reference>
<gene>
    <name evidence="1 3" type="ORF">BDZ99DRAFT_95208</name>
</gene>
<dbReference type="GeneID" id="54469955"/>
<proteinExistence type="predicted"/>
<sequence length="103" mass="11131">MQSTATATSSITSTTLATSVSALTLSSQDSAYPPPFITSDISLTSRRIVNPSCKSTVAETWRWRRISQPRSPAGRNAESCGCGASAIFRAFEDDCKWYGSCRK</sequence>
<dbReference type="RefSeq" id="XP_033573415.1">
    <property type="nucleotide sequence ID" value="XM_033729062.1"/>
</dbReference>
<accession>A0A6A6YCB3</accession>
<organism evidence="1">
    <name type="scientific">Mytilinidion resinicola</name>
    <dbReference type="NCBI Taxonomy" id="574789"/>
    <lineage>
        <taxon>Eukaryota</taxon>
        <taxon>Fungi</taxon>
        <taxon>Dikarya</taxon>
        <taxon>Ascomycota</taxon>
        <taxon>Pezizomycotina</taxon>
        <taxon>Dothideomycetes</taxon>
        <taxon>Pleosporomycetidae</taxon>
        <taxon>Mytilinidiales</taxon>
        <taxon>Mytilinidiaceae</taxon>
        <taxon>Mytilinidion</taxon>
    </lineage>
</organism>
<evidence type="ECO:0000313" key="1">
    <source>
        <dbReference type="EMBL" id="KAF2806451.1"/>
    </source>
</evidence>
<keyword evidence="2" id="KW-1185">Reference proteome</keyword>